<keyword evidence="1" id="KW-1133">Transmembrane helix</keyword>
<feature type="transmembrane region" description="Helical" evidence="1">
    <location>
        <begin position="60"/>
        <end position="78"/>
    </location>
</feature>
<gene>
    <name evidence="2" type="ORF">EDD78_102110</name>
</gene>
<reference evidence="2 3" key="1">
    <citation type="submission" date="2019-03" db="EMBL/GenBank/DDBJ databases">
        <title>Genomic Encyclopedia of Type Strains, Phase IV (KMG-IV): sequencing the most valuable type-strain genomes for metagenomic binning, comparative biology and taxonomic classification.</title>
        <authorList>
            <person name="Goeker M."/>
        </authorList>
    </citation>
    <scope>NUCLEOTIDE SEQUENCE [LARGE SCALE GENOMIC DNA]</scope>
    <source>
        <strain evidence="2 3">DSM 100433</strain>
    </source>
</reference>
<keyword evidence="3" id="KW-1185">Reference proteome</keyword>
<feature type="transmembrane region" description="Helical" evidence="1">
    <location>
        <begin position="12"/>
        <end position="31"/>
    </location>
</feature>
<dbReference type="EMBL" id="SLUK01000002">
    <property type="protein sequence ID" value="TCL44491.1"/>
    <property type="molecule type" value="Genomic_DNA"/>
</dbReference>
<evidence type="ECO:0000256" key="1">
    <source>
        <dbReference type="SAM" id="Phobius"/>
    </source>
</evidence>
<feature type="transmembrane region" description="Helical" evidence="1">
    <location>
        <begin position="134"/>
        <end position="156"/>
    </location>
</feature>
<organism evidence="2 3">
    <name type="scientific">Harryflintia acetispora</name>
    <dbReference type="NCBI Taxonomy" id="1849041"/>
    <lineage>
        <taxon>Bacteria</taxon>
        <taxon>Bacillati</taxon>
        <taxon>Bacillota</taxon>
        <taxon>Clostridia</taxon>
        <taxon>Eubacteriales</taxon>
        <taxon>Oscillospiraceae</taxon>
        <taxon>Harryflintia</taxon>
    </lineage>
</organism>
<dbReference type="Pfam" id="PF12822">
    <property type="entry name" value="ECF_trnsprt"/>
    <property type="match status" value="1"/>
</dbReference>
<dbReference type="GO" id="GO:0022857">
    <property type="term" value="F:transmembrane transporter activity"/>
    <property type="evidence" value="ECO:0007669"/>
    <property type="project" value="InterPro"/>
</dbReference>
<sequence>MKTNQRVTELTQTSLLIAIIALLALVPFLGYIPVGPIRATTIHIPVIIGAILLGPKKGALLGFCFGLTSFLTNTFSPTPLSFVFSPFVPVPGSDSGSFLSLLIAFLPRILIGVVAGAVFGLLCRHHKSQTLGCVLAGFLGSITNTILVMGGIYFFFGPSYAAAKNMTFEALLGFIGGVIALNGVIEALVASVLGAAVARPLLKYLKK</sequence>
<accession>A0A9X8ULC4</accession>
<name>A0A9X8ULC4_9FIRM</name>
<evidence type="ECO:0000313" key="3">
    <source>
        <dbReference type="Proteomes" id="UP000294682"/>
    </source>
</evidence>
<feature type="transmembrane region" description="Helical" evidence="1">
    <location>
        <begin position="171"/>
        <end position="198"/>
    </location>
</feature>
<dbReference type="Gene3D" id="1.10.1760.20">
    <property type="match status" value="1"/>
</dbReference>
<feature type="transmembrane region" description="Helical" evidence="1">
    <location>
        <begin position="98"/>
        <end position="122"/>
    </location>
</feature>
<keyword evidence="1" id="KW-0472">Membrane</keyword>
<protein>
    <submittedName>
        <fullName evidence="2">Membrane protein</fullName>
    </submittedName>
</protein>
<proteinExistence type="predicted"/>
<dbReference type="AlphaFoldDB" id="A0A9X8ULC4"/>
<evidence type="ECO:0000313" key="2">
    <source>
        <dbReference type="EMBL" id="TCL44491.1"/>
    </source>
</evidence>
<dbReference type="InterPro" id="IPR024529">
    <property type="entry name" value="ECF_trnsprt_substrate-spec"/>
</dbReference>
<dbReference type="Proteomes" id="UP000294682">
    <property type="component" value="Unassembled WGS sequence"/>
</dbReference>
<dbReference type="RefSeq" id="WP_132083928.1">
    <property type="nucleotide sequence ID" value="NZ_SLUK01000002.1"/>
</dbReference>
<comment type="caution">
    <text evidence="2">The sequence shown here is derived from an EMBL/GenBank/DDBJ whole genome shotgun (WGS) entry which is preliminary data.</text>
</comment>
<keyword evidence="1" id="KW-0812">Transmembrane</keyword>